<accession>A0A074SEA5</accession>
<gene>
    <name evidence="1" type="ORF">V565_127270</name>
</gene>
<reference evidence="1 2" key="1">
    <citation type="submission" date="2013-12" db="EMBL/GenBank/DDBJ databases">
        <authorList>
            <person name="Cubeta M."/>
            <person name="Pakala S."/>
            <person name="Fedorova N."/>
            <person name="Thomas E."/>
            <person name="Dean R."/>
            <person name="Jabaji S."/>
            <person name="Neate S."/>
            <person name="Toda T."/>
            <person name="Tavantzis S."/>
            <person name="Vilgalys R."/>
            <person name="Bharathan N."/>
            <person name="Pakala S."/>
            <person name="Losada L.S."/>
            <person name="Zafar N."/>
            <person name="Nierman W."/>
        </authorList>
    </citation>
    <scope>NUCLEOTIDE SEQUENCE [LARGE SCALE GENOMIC DNA]</scope>
    <source>
        <strain evidence="1 2">123E</strain>
    </source>
</reference>
<comment type="caution">
    <text evidence="1">The sequence shown here is derived from an EMBL/GenBank/DDBJ whole genome shotgun (WGS) entry which is preliminary data.</text>
</comment>
<evidence type="ECO:0000313" key="1">
    <source>
        <dbReference type="EMBL" id="KEP48332.1"/>
    </source>
</evidence>
<dbReference type="Proteomes" id="UP000027456">
    <property type="component" value="Unassembled WGS sequence"/>
</dbReference>
<evidence type="ECO:0000313" key="2">
    <source>
        <dbReference type="Proteomes" id="UP000027456"/>
    </source>
</evidence>
<name>A0A074SEA5_9AGAM</name>
<dbReference type="AlphaFoldDB" id="A0A074SEA5"/>
<keyword evidence="2" id="KW-1185">Reference proteome</keyword>
<dbReference type="EMBL" id="AZST01000531">
    <property type="protein sequence ID" value="KEP48332.1"/>
    <property type="molecule type" value="Genomic_DNA"/>
</dbReference>
<sequence>MNGQFRSKTLRNNLMACCLLNGPGERIDCSEGSSSAGVRLKKFLNPSLSSRMLAFKSRSLDCFATACAAPTMTASKALLSGWIPHRLYACLNASSCPEAGRWDTSSVTSLDGD</sequence>
<dbReference type="HOGENOM" id="CLU_2134957_0_0_1"/>
<protein>
    <submittedName>
        <fullName evidence="1">Uncharacterized protein</fullName>
    </submittedName>
</protein>
<proteinExistence type="predicted"/>
<organism evidence="1 2">
    <name type="scientific">Rhizoctonia solani 123E</name>
    <dbReference type="NCBI Taxonomy" id="1423351"/>
    <lineage>
        <taxon>Eukaryota</taxon>
        <taxon>Fungi</taxon>
        <taxon>Dikarya</taxon>
        <taxon>Basidiomycota</taxon>
        <taxon>Agaricomycotina</taxon>
        <taxon>Agaricomycetes</taxon>
        <taxon>Cantharellales</taxon>
        <taxon>Ceratobasidiaceae</taxon>
        <taxon>Rhizoctonia</taxon>
    </lineage>
</organism>